<dbReference type="GO" id="GO:0008745">
    <property type="term" value="F:N-acetylmuramoyl-L-alanine amidase activity"/>
    <property type="evidence" value="ECO:0007669"/>
    <property type="project" value="UniProtKB-EC"/>
</dbReference>
<evidence type="ECO:0000256" key="3">
    <source>
        <dbReference type="ARBA" id="ARBA00022801"/>
    </source>
</evidence>
<keyword evidence="7" id="KW-1185">Reference proteome</keyword>
<dbReference type="Proteomes" id="UP000249720">
    <property type="component" value="Unassembled WGS sequence"/>
</dbReference>
<dbReference type="Pfam" id="PF01520">
    <property type="entry name" value="Amidase_3"/>
    <property type="match status" value="1"/>
</dbReference>
<dbReference type="CDD" id="cd02696">
    <property type="entry name" value="MurNAc-LAA"/>
    <property type="match status" value="1"/>
</dbReference>
<dbReference type="PANTHER" id="PTHR30404">
    <property type="entry name" value="N-ACETYLMURAMOYL-L-ALANINE AMIDASE"/>
    <property type="match status" value="1"/>
</dbReference>
<dbReference type="Gene3D" id="3.40.630.40">
    <property type="entry name" value="Zn-dependent exopeptidases"/>
    <property type="match status" value="1"/>
</dbReference>
<reference evidence="6 7" key="1">
    <citation type="submission" date="2018-06" db="EMBL/GenBank/DDBJ databases">
        <title>Genomic Encyclopedia of Archaeal and Bacterial Type Strains, Phase II (KMG-II): from individual species to whole genera.</title>
        <authorList>
            <person name="Goeker M."/>
        </authorList>
    </citation>
    <scope>NUCLEOTIDE SEQUENCE [LARGE SCALE GENOMIC DNA]</scope>
    <source>
        <strain evidence="6 7">DSM 23241</strain>
    </source>
</reference>
<dbReference type="SMART" id="SM00646">
    <property type="entry name" value="Ami_3"/>
    <property type="match status" value="1"/>
</dbReference>
<sequence>MPLTFKRMIKKVAVVSLLNIWCLVFLASFTNPSQTNPQQPGPKPALKRIVIDAGHGGVDYGASGRYSHEKDVALAIALKLEKEIHRQMPDVDVYMTRTTDVYDNVKVKAAKANQAKGDLFISIHCNYVDPIRHSEFIGYKTETYHKKGKKYTRKVKQYRTYTTPNPAKGTETYIWGVDKNDDKEKALRENESLYMDSTLANEMKDFDPNDPAKIVLYSLKTQQYAERSQSLALTVEDEFTKMGRVSREAKQRGKGIWVLQAVAMPAILVETGFISNPEEEDYLNSEKGQQEIAEAITRAVKRYKYSLENKMQANGNTQNKK</sequence>
<comment type="catalytic activity">
    <reaction evidence="1">
        <text>Hydrolyzes the link between N-acetylmuramoyl residues and L-amino acid residues in certain cell-wall glycopeptides.</text>
        <dbReference type="EC" id="3.5.1.28"/>
    </reaction>
</comment>
<dbReference type="PANTHER" id="PTHR30404:SF0">
    <property type="entry name" value="N-ACETYLMURAMOYL-L-ALANINE AMIDASE AMIC"/>
    <property type="match status" value="1"/>
</dbReference>
<evidence type="ECO:0000256" key="4">
    <source>
        <dbReference type="SAM" id="SignalP"/>
    </source>
</evidence>
<evidence type="ECO:0000313" key="7">
    <source>
        <dbReference type="Proteomes" id="UP000249720"/>
    </source>
</evidence>
<dbReference type="EMBL" id="QKZV01000001">
    <property type="protein sequence ID" value="PZX65656.1"/>
    <property type="molecule type" value="Genomic_DNA"/>
</dbReference>
<evidence type="ECO:0000256" key="2">
    <source>
        <dbReference type="ARBA" id="ARBA00011901"/>
    </source>
</evidence>
<comment type="caution">
    <text evidence="6">The sequence shown here is derived from an EMBL/GenBank/DDBJ whole genome shotgun (WGS) entry which is preliminary data.</text>
</comment>
<dbReference type="GO" id="GO:0030288">
    <property type="term" value="C:outer membrane-bounded periplasmic space"/>
    <property type="evidence" value="ECO:0007669"/>
    <property type="project" value="TreeGrafter"/>
</dbReference>
<gene>
    <name evidence="6" type="ORF">LX80_00145</name>
</gene>
<keyword evidence="4" id="KW-0732">Signal</keyword>
<dbReference type="EC" id="3.5.1.28" evidence="2"/>
<dbReference type="AlphaFoldDB" id="A0A2W7S3K3"/>
<evidence type="ECO:0000259" key="5">
    <source>
        <dbReference type="SMART" id="SM00646"/>
    </source>
</evidence>
<dbReference type="OrthoDB" id="9806267at2"/>
<feature type="signal peptide" evidence="4">
    <location>
        <begin position="1"/>
        <end position="27"/>
    </location>
</feature>
<name>A0A2W7S3K3_9BACT</name>
<feature type="chain" id="PRO_5016046913" description="N-acetylmuramoyl-L-alanine amidase" evidence="4">
    <location>
        <begin position="28"/>
        <end position="321"/>
    </location>
</feature>
<dbReference type="SUPFAM" id="SSF53187">
    <property type="entry name" value="Zn-dependent exopeptidases"/>
    <property type="match status" value="1"/>
</dbReference>
<keyword evidence="3" id="KW-0378">Hydrolase</keyword>
<protein>
    <recommendedName>
        <fullName evidence="2">N-acetylmuramoyl-L-alanine amidase</fullName>
        <ecNumber evidence="2">3.5.1.28</ecNumber>
    </recommendedName>
</protein>
<feature type="domain" description="MurNAc-LAA" evidence="5">
    <location>
        <begin position="109"/>
        <end position="301"/>
    </location>
</feature>
<evidence type="ECO:0000256" key="1">
    <source>
        <dbReference type="ARBA" id="ARBA00001561"/>
    </source>
</evidence>
<evidence type="ECO:0000313" key="6">
    <source>
        <dbReference type="EMBL" id="PZX65656.1"/>
    </source>
</evidence>
<dbReference type="InterPro" id="IPR002508">
    <property type="entry name" value="MurNAc-LAA_cat"/>
</dbReference>
<proteinExistence type="predicted"/>
<dbReference type="GO" id="GO:0009253">
    <property type="term" value="P:peptidoglycan catabolic process"/>
    <property type="evidence" value="ECO:0007669"/>
    <property type="project" value="InterPro"/>
</dbReference>
<accession>A0A2W7S3K3</accession>
<dbReference type="InterPro" id="IPR050695">
    <property type="entry name" value="N-acetylmuramoyl_amidase_3"/>
</dbReference>
<organism evidence="6 7">
    <name type="scientific">Hydrotalea sandarakina</name>
    <dbReference type="NCBI Taxonomy" id="1004304"/>
    <lineage>
        <taxon>Bacteria</taxon>
        <taxon>Pseudomonadati</taxon>
        <taxon>Bacteroidota</taxon>
        <taxon>Chitinophagia</taxon>
        <taxon>Chitinophagales</taxon>
        <taxon>Chitinophagaceae</taxon>
        <taxon>Hydrotalea</taxon>
    </lineage>
</organism>